<keyword evidence="2" id="KW-1185">Reference proteome</keyword>
<protein>
    <submittedName>
        <fullName evidence="1">Uncharacterized protein</fullName>
    </submittedName>
</protein>
<name>A0ABR3JRM1_9AGAR</name>
<evidence type="ECO:0000313" key="2">
    <source>
        <dbReference type="Proteomes" id="UP001556367"/>
    </source>
</evidence>
<dbReference type="Proteomes" id="UP001556367">
    <property type="component" value="Unassembled WGS sequence"/>
</dbReference>
<organism evidence="1 2">
    <name type="scientific">Hohenbuehelia grisea</name>
    <dbReference type="NCBI Taxonomy" id="104357"/>
    <lineage>
        <taxon>Eukaryota</taxon>
        <taxon>Fungi</taxon>
        <taxon>Dikarya</taxon>
        <taxon>Basidiomycota</taxon>
        <taxon>Agaricomycotina</taxon>
        <taxon>Agaricomycetes</taxon>
        <taxon>Agaricomycetidae</taxon>
        <taxon>Agaricales</taxon>
        <taxon>Pleurotineae</taxon>
        <taxon>Pleurotaceae</taxon>
        <taxon>Hohenbuehelia</taxon>
    </lineage>
</organism>
<accession>A0ABR3JRM1</accession>
<proteinExistence type="predicted"/>
<reference evidence="2" key="1">
    <citation type="submission" date="2024-06" db="EMBL/GenBank/DDBJ databases">
        <title>Multi-omics analyses provide insights into the biosynthesis of the anticancer antibiotic pleurotin in Hohenbuehelia grisea.</title>
        <authorList>
            <person name="Weaver J.A."/>
            <person name="Alberti F."/>
        </authorList>
    </citation>
    <scope>NUCLEOTIDE SEQUENCE [LARGE SCALE GENOMIC DNA]</scope>
    <source>
        <strain evidence="2">T-177</strain>
    </source>
</reference>
<dbReference type="EMBL" id="JASNQZ010000004">
    <property type="protein sequence ID" value="KAL0958437.1"/>
    <property type="molecule type" value="Genomic_DNA"/>
</dbReference>
<comment type="caution">
    <text evidence="1">The sequence shown here is derived from an EMBL/GenBank/DDBJ whole genome shotgun (WGS) entry which is preliminary data.</text>
</comment>
<gene>
    <name evidence="1" type="ORF">HGRIS_000580</name>
</gene>
<evidence type="ECO:0000313" key="1">
    <source>
        <dbReference type="EMBL" id="KAL0958437.1"/>
    </source>
</evidence>
<sequence>MYVARSSSRHIHANYDYFLVIKPICELRRQSQIVTWPPIEHHPPLYQPSGDTSSHSISLNGTVLMLPFLRNEARVEIFLNLFEHVEAYVLPLPVSLSSCKVSKSRMTG</sequence>